<dbReference type="InterPro" id="IPR036388">
    <property type="entry name" value="WH-like_DNA-bd_sf"/>
</dbReference>
<dbReference type="PANTHER" id="PTHR30579:SF3">
    <property type="entry name" value="TRANSCRIPTIONAL REGULATORY PROTEIN"/>
    <property type="match status" value="1"/>
</dbReference>
<keyword evidence="4" id="KW-0804">Transcription</keyword>
<evidence type="ECO:0000256" key="3">
    <source>
        <dbReference type="ARBA" id="ARBA00023125"/>
    </source>
</evidence>
<keyword evidence="7" id="KW-1185">Reference proteome</keyword>
<protein>
    <submittedName>
        <fullName evidence="6">LysR family transcriptional regulator</fullName>
    </submittedName>
</protein>
<keyword evidence="3" id="KW-0238">DNA-binding</keyword>
<dbReference type="SUPFAM" id="SSF46785">
    <property type="entry name" value="Winged helix' DNA-binding domain"/>
    <property type="match status" value="1"/>
</dbReference>
<dbReference type="Pfam" id="PF00126">
    <property type="entry name" value="HTH_1"/>
    <property type="match status" value="1"/>
</dbReference>
<dbReference type="GO" id="GO:0003700">
    <property type="term" value="F:DNA-binding transcription factor activity"/>
    <property type="evidence" value="ECO:0007669"/>
    <property type="project" value="InterPro"/>
</dbReference>
<evidence type="ECO:0000256" key="4">
    <source>
        <dbReference type="ARBA" id="ARBA00023163"/>
    </source>
</evidence>
<keyword evidence="2" id="KW-0805">Transcription regulation</keyword>
<sequence length="317" mass="34772">MESYFSYSENEMLIWDDAKAFLEVARRGQLSAAAHHMGCGIATLSRRLDRLEGALAVKLFQRHQTGYTLTADGEELFDKAEAMEAAALAFQEGAEQQARVQGRVRLATAENFASHLILPRLADFARRYPHVTLDIVTDIRTANLHRRDADLALRMVKPTRGNVILRRLGTLGYGLYAGGGLVQKLTDPDCSTSCAEMAWVAWGDSYSDLPMAGWCEKFFSREPALMASSVASHIAAAKAGLGLAVLPHFLASGAGLHCVNSNIELSQPIYLVLHADLAQTPRVRATADFLAFLIEEQRDRLAKPAPQETICPSQPFD</sequence>
<name>A0A1U7JCM6_9HYPH</name>
<evidence type="ECO:0000259" key="5">
    <source>
        <dbReference type="PROSITE" id="PS50931"/>
    </source>
</evidence>
<reference evidence="6 7" key="1">
    <citation type="submission" date="2016-03" db="EMBL/GenBank/DDBJ databases">
        <title>Genome sequence of Nesiotobacter sp. nov., a moderately halophilic alphaproteobacterium isolated from the Yellow Sea, China.</title>
        <authorList>
            <person name="Zhang G."/>
            <person name="Zhang R."/>
        </authorList>
    </citation>
    <scope>NUCLEOTIDE SEQUENCE [LARGE SCALE GENOMIC DNA]</scope>
    <source>
        <strain evidence="6 7">WB1-6</strain>
    </source>
</reference>
<evidence type="ECO:0000313" key="7">
    <source>
        <dbReference type="Proteomes" id="UP000185783"/>
    </source>
</evidence>
<dbReference type="Pfam" id="PF03466">
    <property type="entry name" value="LysR_substrate"/>
    <property type="match status" value="1"/>
</dbReference>
<dbReference type="GO" id="GO:0003677">
    <property type="term" value="F:DNA binding"/>
    <property type="evidence" value="ECO:0007669"/>
    <property type="project" value="UniProtKB-KW"/>
</dbReference>
<comment type="similarity">
    <text evidence="1">Belongs to the LysR transcriptional regulatory family.</text>
</comment>
<dbReference type="Gene3D" id="1.10.10.10">
    <property type="entry name" value="Winged helix-like DNA-binding domain superfamily/Winged helix DNA-binding domain"/>
    <property type="match status" value="1"/>
</dbReference>
<dbReference type="Proteomes" id="UP000185783">
    <property type="component" value="Unassembled WGS sequence"/>
</dbReference>
<dbReference type="InterPro" id="IPR000847">
    <property type="entry name" value="LysR_HTH_N"/>
</dbReference>
<dbReference type="InterPro" id="IPR050176">
    <property type="entry name" value="LTTR"/>
</dbReference>
<comment type="caution">
    <text evidence="6">The sequence shown here is derived from an EMBL/GenBank/DDBJ whole genome shotgun (WGS) entry which is preliminary data.</text>
</comment>
<gene>
    <name evidence="6" type="ORF">A3843_00350</name>
</gene>
<dbReference type="InterPro" id="IPR036390">
    <property type="entry name" value="WH_DNA-bd_sf"/>
</dbReference>
<dbReference type="AlphaFoldDB" id="A0A1U7JCM6"/>
<dbReference type="EMBL" id="LVVZ01000045">
    <property type="protein sequence ID" value="OKL42391.1"/>
    <property type="molecule type" value="Genomic_DNA"/>
</dbReference>
<evidence type="ECO:0000256" key="1">
    <source>
        <dbReference type="ARBA" id="ARBA00009437"/>
    </source>
</evidence>
<dbReference type="InterPro" id="IPR005119">
    <property type="entry name" value="LysR_subst-bd"/>
</dbReference>
<feature type="domain" description="HTH lysR-type" evidence="5">
    <location>
        <begin position="13"/>
        <end position="70"/>
    </location>
</feature>
<dbReference type="PROSITE" id="PS50931">
    <property type="entry name" value="HTH_LYSR"/>
    <property type="match status" value="1"/>
</dbReference>
<dbReference type="SUPFAM" id="SSF53850">
    <property type="entry name" value="Periplasmic binding protein-like II"/>
    <property type="match status" value="1"/>
</dbReference>
<evidence type="ECO:0000313" key="6">
    <source>
        <dbReference type="EMBL" id="OKL42391.1"/>
    </source>
</evidence>
<dbReference type="PANTHER" id="PTHR30579">
    <property type="entry name" value="TRANSCRIPTIONAL REGULATOR"/>
    <property type="match status" value="1"/>
</dbReference>
<evidence type="ECO:0000256" key="2">
    <source>
        <dbReference type="ARBA" id="ARBA00023015"/>
    </source>
</evidence>
<proteinExistence type="inferred from homology"/>
<dbReference type="Gene3D" id="3.40.190.290">
    <property type="match status" value="1"/>
</dbReference>
<accession>A0A1U7JCM6</accession>
<dbReference type="STRING" id="197461.A3843_00350"/>
<organism evidence="6 7">
    <name type="scientific">Pseudovibrio exalbescens</name>
    <dbReference type="NCBI Taxonomy" id="197461"/>
    <lineage>
        <taxon>Bacteria</taxon>
        <taxon>Pseudomonadati</taxon>
        <taxon>Pseudomonadota</taxon>
        <taxon>Alphaproteobacteria</taxon>
        <taxon>Hyphomicrobiales</taxon>
        <taxon>Stappiaceae</taxon>
        <taxon>Pseudovibrio</taxon>
    </lineage>
</organism>